<evidence type="ECO:0000256" key="3">
    <source>
        <dbReference type="ARBA" id="ARBA00023125"/>
    </source>
</evidence>
<dbReference type="Proteomes" id="UP000068382">
    <property type="component" value="Unassembled WGS sequence"/>
</dbReference>
<keyword evidence="4" id="KW-0233">DNA recombination</keyword>
<dbReference type="InterPro" id="IPR010998">
    <property type="entry name" value="Integrase_recombinase_N"/>
</dbReference>
<comment type="similarity">
    <text evidence="1">Belongs to the 'phage' integrase family.</text>
</comment>
<dbReference type="Gene3D" id="3.30.160.390">
    <property type="entry name" value="Integrase, DNA-binding domain"/>
    <property type="match status" value="1"/>
</dbReference>
<dbReference type="CDD" id="cd00801">
    <property type="entry name" value="INT_P4_C"/>
    <property type="match status" value="1"/>
</dbReference>
<dbReference type="SUPFAM" id="SSF56349">
    <property type="entry name" value="DNA breaking-rejoining enzymes"/>
    <property type="match status" value="1"/>
</dbReference>
<dbReference type="Pfam" id="PF00589">
    <property type="entry name" value="Phage_integrase"/>
    <property type="match status" value="1"/>
</dbReference>
<dbReference type="EMBL" id="LPUY01000111">
    <property type="protein sequence ID" value="KUP91132.1"/>
    <property type="molecule type" value="Genomic_DNA"/>
</dbReference>
<keyword evidence="2" id="KW-0229">DNA integration</keyword>
<dbReference type="GO" id="GO:0006310">
    <property type="term" value="P:DNA recombination"/>
    <property type="evidence" value="ECO:0007669"/>
    <property type="project" value="UniProtKB-KW"/>
</dbReference>
<dbReference type="PANTHER" id="PTHR30629">
    <property type="entry name" value="PROPHAGE INTEGRASE"/>
    <property type="match status" value="1"/>
</dbReference>
<dbReference type="InterPro" id="IPR002104">
    <property type="entry name" value="Integrase_catalytic"/>
</dbReference>
<keyword evidence="10" id="KW-1185">Reference proteome</keyword>
<organism evidence="9 10">
    <name type="scientific">Tritonibacter horizontis</name>
    <dbReference type="NCBI Taxonomy" id="1768241"/>
    <lineage>
        <taxon>Bacteria</taxon>
        <taxon>Pseudomonadati</taxon>
        <taxon>Pseudomonadota</taxon>
        <taxon>Alphaproteobacteria</taxon>
        <taxon>Rhodobacterales</taxon>
        <taxon>Paracoccaceae</taxon>
        <taxon>Tritonibacter</taxon>
    </lineage>
</organism>
<name>A0A132BSY5_9RHOB</name>
<dbReference type="Gene3D" id="1.10.443.10">
    <property type="entry name" value="Intergrase catalytic core"/>
    <property type="match status" value="1"/>
</dbReference>
<dbReference type="Pfam" id="PF13356">
    <property type="entry name" value="Arm-DNA-bind_3"/>
    <property type="match status" value="1"/>
</dbReference>
<dbReference type="InterPro" id="IPR053876">
    <property type="entry name" value="Phage_int_M"/>
</dbReference>
<feature type="domain" description="Tyr recombinase" evidence="7">
    <location>
        <begin position="209"/>
        <end position="391"/>
    </location>
</feature>
<evidence type="ECO:0000259" key="8">
    <source>
        <dbReference type="PROSITE" id="PS51900"/>
    </source>
</evidence>
<evidence type="ECO:0000313" key="9">
    <source>
        <dbReference type="EMBL" id="KUP91132.1"/>
    </source>
</evidence>
<dbReference type="InterPro" id="IPR025166">
    <property type="entry name" value="Integrase_DNA_bind_dom"/>
</dbReference>
<dbReference type="PATRIC" id="fig|1768241.3.peg.4198"/>
<feature type="domain" description="Core-binding (CB)" evidence="8">
    <location>
        <begin position="104"/>
        <end position="185"/>
    </location>
</feature>
<evidence type="ECO:0000259" key="7">
    <source>
        <dbReference type="PROSITE" id="PS51898"/>
    </source>
</evidence>
<evidence type="ECO:0000256" key="1">
    <source>
        <dbReference type="ARBA" id="ARBA00008857"/>
    </source>
</evidence>
<dbReference type="GO" id="GO:0003677">
    <property type="term" value="F:DNA binding"/>
    <property type="evidence" value="ECO:0007669"/>
    <property type="project" value="UniProtKB-UniRule"/>
</dbReference>
<protein>
    <submittedName>
        <fullName evidence="9">Putative prophage CPS-53 integrase</fullName>
    </submittedName>
</protein>
<accession>A0A132BSY5</accession>
<dbReference type="GO" id="GO:0015074">
    <property type="term" value="P:DNA integration"/>
    <property type="evidence" value="ECO:0007669"/>
    <property type="project" value="UniProtKB-KW"/>
</dbReference>
<evidence type="ECO:0000256" key="5">
    <source>
        <dbReference type="PROSITE-ProRule" id="PRU01248"/>
    </source>
</evidence>
<evidence type="ECO:0000256" key="2">
    <source>
        <dbReference type="ARBA" id="ARBA00022908"/>
    </source>
</evidence>
<evidence type="ECO:0000256" key="6">
    <source>
        <dbReference type="SAM" id="MobiDB-lite"/>
    </source>
</evidence>
<dbReference type="PROSITE" id="PS51898">
    <property type="entry name" value="TYR_RECOMBINASE"/>
    <property type="match status" value="1"/>
</dbReference>
<dbReference type="InterPro" id="IPR038488">
    <property type="entry name" value="Integrase_DNA-bd_sf"/>
</dbReference>
<sequence length="408" mass="45900">MKVPPMPVLSDAKIRALKPKEKPYKQADFDGLFLLVNPGGSKLWRFKYRWMDKEKLLSFGKYPDLSLKQARDKRDAARKVLAEGKDPSFERKREQAAKEAEHRETFSKLADALLEKKRLEGKSASTLAKSEWLHTLLCADLGNYPISQITARDVLVPLRKMEARGRNESALRMRSAAGQVFRYAIAQGLIENDPTFGLKDALTRAPVKHRSALINPEQVGGLMRAIEGFDGQPATRIALQLLAMTALRPGELRMAEWAEIDLEKAIWTVPAHRAKMRRPHMVPLSPQALGKLNELQTLTGWGELLFPSIRSSRRCMSENTLNAALRRMGYSGDDMTAHGFRATFSTLANESGLWSADAIERALAHVEGNEIRKAYARGAHWDERVQIATWWADFLQELADSSGQRQTA</sequence>
<dbReference type="InterPro" id="IPR050808">
    <property type="entry name" value="Phage_Integrase"/>
</dbReference>
<dbReference type="InterPro" id="IPR011010">
    <property type="entry name" value="DNA_brk_join_enz"/>
</dbReference>
<keyword evidence="3 5" id="KW-0238">DNA-binding</keyword>
<dbReference type="Pfam" id="PF22022">
    <property type="entry name" value="Phage_int_M"/>
    <property type="match status" value="1"/>
</dbReference>
<dbReference type="PANTHER" id="PTHR30629:SF2">
    <property type="entry name" value="PROPHAGE INTEGRASE INTS-RELATED"/>
    <property type="match status" value="1"/>
</dbReference>
<comment type="caution">
    <text evidence="9">The sequence shown here is derived from an EMBL/GenBank/DDBJ whole genome shotgun (WGS) entry which is preliminary data.</text>
</comment>
<evidence type="ECO:0000313" key="10">
    <source>
        <dbReference type="Proteomes" id="UP000068382"/>
    </source>
</evidence>
<dbReference type="InterPro" id="IPR013762">
    <property type="entry name" value="Integrase-like_cat_sf"/>
</dbReference>
<feature type="region of interest" description="Disordered" evidence="6">
    <location>
        <begin position="82"/>
        <end position="101"/>
    </location>
</feature>
<dbReference type="AlphaFoldDB" id="A0A132BSY5"/>
<dbReference type="InterPro" id="IPR044068">
    <property type="entry name" value="CB"/>
</dbReference>
<dbReference type="Gene3D" id="1.10.150.130">
    <property type="match status" value="1"/>
</dbReference>
<gene>
    <name evidence="9" type="primary">intS_2</name>
    <name evidence="9" type="ORF">TRIHO_40210</name>
</gene>
<proteinExistence type="inferred from homology"/>
<dbReference type="PROSITE" id="PS51900">
    <property type="entry name" value="CB"/>
    <property type="match status" value="1"/>
</dbReference>
<evidence type="ECO:0000256" key="4">
    <source>
        <dbReference type="ARBA" id="ARBA00023172"/>
    </source>
</evidence>
<reference evidence="9 10" key="1">
    <citation type="submission" date="2015-12" db="EMBL/GenBank/DDBJ databases">
        <title>Genome sequence of the marine Rhodobacteraceae strain O3.65, Candidatus Tritonibacter horizontis.</title>
        <authorList>
            <person name="Poehlein A."/>
            <person name="Giebel H.A."/>
            <person name="Voget S."/>
            <person name="Brinkhoff T."/>
        </authorList>
    </citation>
    <scope>NUCLEOTIDE SEQUENCE [LARGE SCALE GENOMIC DNA]</scope>
    <source>
        <strain evidence="9 10">O3.65</strain>
    </source>
</reference>